<protein>
    <submittedName>
        <fullName evidence="2">Uncharacterized protein</fullName>
    </submittedName>
</protein>
<dbReference type="AlphaFoldDB" id="A0A5J9TS29"/>
<evidence type="ECO:0000256" key="1">
    <source>
        <dbReference type="SAM" id="Phobius"/>
    </source>
</evidence>
<evidence type="ECO:0000313" key="3">
    <source>
        <dbReference type="Proteomes" id="UP000324897"/>
    </source>
</evidence>
<sequence length="77" mass="8320">MEQSIPTMELLLLGLVCKRGSLISWWGPICTLLNLSDPSSTYLRRLRHSNAAATAVLHLLVAVSLGFVAVGWSPEAS</sequence>
<feature type="transmembrane region" description="Helical" evidence="1">
    <location>
        <begin position="51"/>
        <end position="72"/>
    </location>
</feature>
<keyword evidence="1" id="KW-0472">Membrane</keyword>
<comment type="caution">
    <text evidence="2">The sequence shown here is derived from an EMBL/GenBank/DDBJ whole genome shotgun (WGS) entry which is preliminary data.</text>
</comment>
<dbReference type="Proteomes" id="UP000324897">
    <property type="component" value="Unassembled WGS sequence"/>
</dbReference>
<keyword evidence="1" id="KW-0812">Transmembrane</keyword>
<keyword evidence="1" id="KW-1133">Transmembrane helix</keyword>
<keyword evidence="3" id="KW-1185">Reference proteome</keyword>
<proteinExistence type="predicted"/>
<gene>
    <name evidence="2" type="ORF">EJB05_37521</name>
</gene>
<dbReference type="Gramene" id="TVU14075">
    <property type="protein sequence ID" value="TVU14075"/>
    <property type="gene ID" value="EJB05_37521"/>
</dbReference>
<name>A0A5J9TS29_9POAL</name>
<evidence type="ECO:0000313" key="2">
    <source>
        <dbReference type="EMBL" id="TVU14075.1"/>
    </source>
</evidence>
<dbReference type="EMBL" id="RWGY01000031">
    <property type="protein sequence ID" value="TVU14075.1"/>
    <property type="molecule type" value="Genomic_DNA"/>
</dbReference>
<accession>A0A5J9TS29</accession>
<reference evidence="2 3" key="1">
    <citation type="journal article" date="2019" name="Sci. Rep.">
        <title>A high-quality genome of Eragrostis curvula grass provides insights into Poaceae evolution and supports new strategies to enhance forage quality.</title>
        <authorList>
            <person name="Carballo J."/>
            <person name="Santos B.A.C.M."/>
            <person name="Zappacosta D."/>
            <person name="Garbus I."/>
            <person name="Selva J.P."/>
            <person name="Gallo C.A."/>
            <person name="Diaz A."/>
            <person name="Albertini E."/>
            <person name="Caccamo M."/>
            <person name="Echenique V."/>
        </authorList>
    </citation>
    <scope>NUCLEOTIDE SEQUENCE [LARGE SCALE GENOMIC DNA]</scope>
    <source>
        <strain evidence="3">cv. Victoria</strain>
        <tissue evidence="2">Leaf</tissue>
    </source>
</reference>
<organism evidence="2 3">
    <name type="scientific">Eragrostis curvula</name>
    <name type="common">weeping love grass</name>
    <dbReference type="NCBI Taxonomy" id="38414"/>
    <lineage>
        <taxon>Eukaryota</taxon>
        <taxon>Viridiplantae</taxon>
        <taxon>Streptophyta</taxon>
        <taxon>Embryophyta</taxon>
        <taxon>Tracheophyta</taxon>
        <taxon>Spermatophyta</taxon>
        <taxon>Magnoliopsida</taxon>
        <taxon>Liliopsida</taxon>
        <taxon>Poales</taxon>
        <taxon>Poaceae</taxon>
        <taxon>PACMAD clade</taxon>
        <taxon>Chloridoideae</taxon>
        <taxon>Eragrostideae</taxon>
        <taxon>Eragrostidinae</taxon>
        <taxon>Eragrostis</taxon>
    </lineage>
</organism>